<feature type="DNA-binding region" description="HMG box" evidence="1">
    <location>
        <begin position="384"/>
        <end position="452"/>
    </location>
</feature>
<dbReference type="Pfam" id="PF00505">
    <property type="entry name" value="HMG_box"/>
    <property type="match status" value="3"/>
</dbReference>
<dbReference type="Gene3D" id="1.10.30.10">
    <property type="entry name" value="High mobility group box domain"/>
    <property type="match status" value="3"/>
</dbReference>
<keyword evidence="4" id="KW-1185">Reference proteome</keyword>
<dbReference type="KEGG" id="cam:101503867"/>
<dbReference type="PROSITE" id="PS50118">
    <property type="entry name" value="HMG_BOX_2"/>
    <property type="match status" value="3"/>
</dbReference>
<dbReference type="InterPro" id="IPR044601">
    <property type="entry name" value="HMGB6/HMGB13"/>
</dbReference>
<dbReference type="SUPFAM" id="SSF47095">
    <property type="entry name" value="HMG-box"/>
    <property type="match status" value="3"/>
</dbReference>
<dbReference type="CDD" id="cd22006">
    <property type="entry name" value="HMG-box_AtHMGB6-like_rpt1"/>
    <property type="match status" value="1"/>
</dbReference>
<feature type="region of interest" description="Disordered" evidence="2">
    <location>
        <begin position="114"/>
        <end position="141"/>
    </location>
</feature>
<proteinExistence type="predicted"/>
<evidence type="ECO:0000256" key="1">
    <source>
        <dbReference type="PROSITE-ProRule" id="PRU00267"/>
    </source>
</evidence>
<reference evidence="4" key="1">
    <citation type="journal article" date="2013" name="Nat. Biotechnol.">
        <title>Draft genome sequence of chickpea (Cicer arietinum) provides a resource for trait improvement.</title>
        <authorList>
            <person name="Varshney R.K."/>
            <person name="Song C."/>
            <person name="Saxena R.K."/>
            <person name="Azam S."/>
            <person name="Yu S."/>
            <person name="Sharpe A.G."/>
            <person name="Cannon S."/>
            <person name="Baek J."/>
            <person name="Rosen B.D."/>
            <person name="Tar'an B."/>
            <person name="Millan T."/>
            <person name="Zhang X."/>
            <person name="Ramsay L.D."/>
            <person name="Iwata A."/>
            <person name="Wang Y."/>
            <person name="Nelson W."/>
            <person name="Farmer A.D."/>
            <person name="Gaur P.M."/>
            <person name="Soderlund C."/>
            <person name="Penmetsa R.V."/>
            <person name="Xu C."/>
            <person name="Bharti A.K."/>
            <person name="He W."/>
            <person name="Winter P."/>
            <person name="Zhao S."/>
            <person name="Hane J.K."/>
            <person name="Carrasquilla-Garcia N."/>
            <person name="Condie J.A."/>
            <person name="Upadhyaya H.D."/>
            <person name="Luo M.C."/>
            <person name="Thudi M."/>
            <person name="Gowda C.L."/>
            <person name="Singh N.P."/>
            <person name="Lichtenzveig J."/>
            <person name="Gali K.K."/>
            <person name="Rubio J."/>
            <person name="Nadarajan N."/>
            <person name="Dolezel J."/>
            <person name="Bansal K.C."/>
            <person name="Xu X."/>
            <person name="Edwards D."/>
            <person name="Zhang G."/>
            <person name="Kahl G."/>
            <person name="Gil J."/>
            <person name="Singh K.B."/>
            <person name="Datta S.K."/>
            <person name="Jackson S.A."/>
            <person name="Wang J."/>
            <person name="Cook D.R."/>
        </authorList>
    </citation>
    <scope>NUCLEOTIDE SEQUENCE [LARGE SCALE GENOMIC DNA]</scope>
    <source>
        <strain evidence="4">cv. CDC Frontier</strain>
    </source>
</reference>
<dbReference type="GO" id="GO:0003677">
    <property type="term" value="F:DNA binding"/>
    <property type="evidence" value="ECO:0007669"/>
    <property type="project" value="UniProtKB-UniRule"/>
</dbReference>
<name>A0A1S2YEI2_CICAR</name>
<feature type="domain" description="HMG box" evidence="3">
    <location>
        <begin position="384"/>
        <end position="452"/>
    </location>
</feature>
<evidence type="ECO:0000313" key="4">
    <source>
        <dbReference type="Proteomes" id="UP000087171"/>
    </source>
</evidence>
<dbReference type="Proteomes" id="UP000087171">
    <property type="component" value="Chromosome Ca6"/>
</dbReference>
<dbReference type="eggNOG" id="KOG0381">
    <property type="taxonomic scope" value="Eukaryota"/>
</dbReference>
<feature type="DNA-binding region" description="HMG box" evidence="1">
    <location>
        <begin position="255"/>
        <end position="321"/>
    </location>
</feature>
<reference evidence="5" key="2">
    <citation type="submission" date="2025-08" db="UniProtKB">
        <authorList>
            <consortium name="RefSeq"/>
        </authorList>
    </citation>
    <scope>IDENTIFICATION</scope>
    <source>
        <tissue evidence="5">Etiolated seedlings</tissue>
    </source>
</reference>
<gene>
    <name evidence="5" type="primary">LOC101503867</name>
</gene>
<feature type="compositionally biased region" description="Basic residues" evidence="2">
    <location>
        <begin position="11"/>
        <end position="21"/>
    </location>
</feature>
<dbReference type="SMART" id="SM00398">
    <property type="entry name" value="HMG"/>
    <property type="match status" value="3"/>
</dbReference>
<organism evidence="4 5">
    <name type="scientific">Cicer arietinum</name>
    <name type="common">Chickpea</name>
    <name type="synonym">Garbanzo</name>
    <dbReference type="NCBI Taxonomy" id="3827"/>
    <lineage>
        <taxon>Eukaryota</taxon>
        <taxon>Viridiplantae</taxon>
        <taxon>Streptophyta</taxon>
        <taxon>Embryophyta</taxon>
        <taxon>Tracheophyta</taxon>
        <taxon>Spermatophyta</taxon>
        <taxon>Magnoliopsida</taxon>
        <taxon>eudicotyledons</taxon>
        <taxon>Gunneridae</taxon>
        <taxon>Pentapetalae</taxon>
        <taxon>rosids</taxon>
        <taxon>fabids</taxon>
        <taxon>Fabales</taxon>
        <taxon>Fabaceae</taxon>
        <taxon>Papilionoideae</taxon>
        <taxon>50 kb inversion clade</taxon>
        <taxon>NPAAA clade</taxon>
        <taxon>Hologalegina</taxon>
        <taxon>IRL clade</taxon>
        <taxon>Cicereae</taxon>
        <taxon>Cicer</taxon>
    </lineage>
</organism>
<accession>A0A1S2YEI2</accession>
<dbReference type="InterPro" id="IPR036910">
    <property type="entry name" value="HMG_box_dom_sf"/>
</dbReference>
<feature type="region of interest" description="Disordered" evidence="2">
    <location>
        <begin position="1"/>
        <end position="51"/>
    </location>
</feature>
<feature type="DNA-binding region" description="HMG box" evidence="1">
    <location>
        <begin position="139"/>
        <end position="207"/>
    </location>
</feature>
<feature type="domain" description="HMG box" evidence="3">
    <location>
        <begin position="255"/>
        <end position="321"/>
    </location>
</feature>
<feature type="region of interest" description="Disordered" evidence="2">
    <location>
        <begin position="238"/>
        <end position="258"/>
    </location>
</feature>
<evidence type="ECO:0000256" key="2">
    <source>
        <dbReference type="SAM" id="MobiDB-lite"/>
    </source>
</evidence>
<feature type="compositionally biased region" description="Basic and acidic residues" evidence="2">
    <location>
        <begin position="354"/>
        <end position="365"/>
    </location>
</feature>
<sequence>MADTVAEIPTKKPRGTRKALKEKKPSSTNDANILAASVPDSKGKPKEQSFEQDLLDMQEKLQQLRLEKEKTEELLKAKDEILKQKDQELENRGKEQEKLQIELKKLQKLKEFKPTMNLPMVKDKEQEKKDKKKSGCPEVKRPSTPYMLWCKEQWQEIKKENPEAEFKDITTMLGAKWKTVSAEEKKPYDEKYHAEKEAYLQVITKEKRETEAMKLLEEEQKQKTAMELLEQYIQFKQETEKEGKKNKKEKDPLKPKHPMSAYFLYTNDRRAAILAENKGVLEVSKVTSEEWKNMTEEQKRPYEEMAQKNKEKYAQEMEAYKQKKEEEAANLMKEEEEHMKLQKHEALQLLKKKEKTENMIKETKLNRQKKKHSKEDKNNDPNRPKRPPSSYLLFSKEARKSILEERPGISSCNLSALISLKWKDMSEEEKQVWSGKASEAMDAYKKESEEYNKSIVAKLEQKTDEE</sequence>
<dbReference type="RefSeq" id="XP_004503638.1">
    <property type="nucleotide sequence ID" value="XM_004503581.3"/>
</dbReference>
<keyword evidence="1" id="KW-0539">Nucleus</keyword>
<feature type="region of interest" description="Disordered" evidence="2">
    <location>
        <begin position="291"/>
        <end position="317"/>
    </location>
</feature>
<protein>
    <submittedName>
        <fullName evidence="5">High mobility group B protein 6-like</fullName>
    </submittedName>
</protein>
<dbReference type="STRING" id="3827.A0A1S2YEI2"/>
<dbReference type="GeneID" id="101503867"/>
<feature type="compositionally biased region" description="Basic and acidic residues" evidence="2">
    <location>
        <begin position="373"/>
        <end position="383"/>
    </location>
</feature>
<feature type="region of interest" description="Disordered" evidence="2">
    <location>
        <begin position="349"/>
        <end position="392"/>
    </location>
</feature>
<dbReference type="PANTHER" id="PTHR46912:SF1">
    <property type="entry name" value="HIGH MOBILITY GROUP B PROTEIN 13"/>
    <property type="match status" value="1"/>
</dbReference>
<keyword evidence="1" id="KW-0238">DNA-binding</keyword>
<dbReference type="PaxDb" id="3827-XP_004503638.1"/>
<feature type="domain" description="HMG box" evidence="3">
    <location>
        <begin position="139"/>
        <end position="207"/>
    </location>
</feature>
<evidence type="ECO:0000259" key="3">
    <source>
        <dbReference type="PROSITE" id="PS50118"/>
    </source>
</evidence>
<dbReference type="InterPro" id="IPR009071">
    <property type="entry name" value="HMG_box_dom"/>
</dbReference>
<dbReference type="OrthoDB" id="1919336at2759"/>
<dbReference type="AlphaFoldDB" id="A0A1S2YEI2"/>
<feature type="compositionally biased region" description="Basic and acidic residues" evidence="2">
    <location>
        <begin position="121"/>
        <end position="141"/>
    </location>
</feature>
<evidence type="ECO:0000313" key="5">
    <source>
        <dbReference type="RefSeq" id="XP_004503638.1"/>
    </source>
</evidence>
<feature type="compositionally biased region" description="Basic and acidic residues" evidence="2">
    <location>
        <begin position="238"/>
        <end position="254"/>
    </location>
</feature>
<dbReference type="PANTHER" id="PTHR46912">
    <property type="entry name" value="HIGH MOBILITY GROUP B PROTEIN 13"/>
    <property type="match status" value="1"/>
</dbReference>
<dbReference type="GO" id="GO:0005634">
    <property type="term" value="C:nucleus"/>
    <property type="evidence" value="ECO:0007669"/>
    <property type="project" value="UniProtKB-UniRule"/>
</dbReference>